<feature type="transmembrane region" description="Helical" evidence="2">
    <location>
        <begin position="418"/>
        <end position="438"/>
    </location>
</feature>
<evidence type="ECO:0000256" key="2">
    <source>
        <dbReference type="SAM" id="Phobius"/>
    </source>
</evidence>
<accession>A0A9N9MN67</accession>
<dbReference type="PANTHER" id="PTHR10796:SF130">
    <property type="entry name" value="PATCHED DOMAIN-CONTAINING PROTEIN 3-LIKE PROTEIN"/>
    <property type="match status" value="1"/>
</dbReference>
<evidence type="ECO:0000313" key="5">
    <source>
        <dbReference type="Proteomes" id="UP001152799"/>
    </source>
</evidence>
<feature type="transmembrane region" description="Helical" evidence="2">
    <location>
        <begin position="345"/>
        <end position="372"/>
    </location>
</feature>
<feature type="transmembrane region" description="Helical" evidence="2">
    <location>
        <begin position="450"/>
        <end position="475"/>
    </location>
</feature>
<dbReference type="SUPFAM" id="SSF82866">
    <property type="entry name" value="Multidrug efflux transporter AcrB transmembrane domain"/>
    <property type="match status" value="2"/>
</dbReference>
<keyword evidence="5" id="KW-1185">Reference proteome</keyword>
<organism evidence="4 5">
    <name type="scientific">Ceutorhynchus assimilis</name>
    <name type="common">cabbage seed weevil</name>
    <dbReference type="NCBI Taxonomy" id="467358"/>
    <lineage>
        <taxon>Eukaryota</taxon>
        <taxon>Metazoa</taxon>
        <taxon>Ecdysozoa</taxon>
        <taxon>Arthropoda</taxon>
        <taxon>Hexapoda</taxon>
        <taxon>Insecta</taxon>
        <taxon>Pterygota</taxon>
        <taxon>Neoptera</taxon>
        <taxon>Endopterygota</taxon>
        <taxon>Coleoptera</taxon>
        <taxon>Polyphaga</taxon>
        <taxon>Cucujiformia</taxon>
        <taxon>Curculionidae</taxon>
        <taxon>Ceutorhynchinae</taxon>
        <taxon>Ceutorhynchus</taxon>
    </lineage>
</organism>
<feature type="transmembrane region" description="Helical" evidence="2">
    <location>
        <begin position="830"/>
        <end position="850"/>
    </location>
</feature>
<feature type="transmembrane region" description="Helical" evidence="2">
    <location>
        <begin position="319"/>
        <end position="339"/>
    </location>
</feature>
<evidence type="ECO:0000256" key="1">
    <source>
        <dbReference type="ARBA" id="ARBA00005585"/>
    </source>
</evidence>
<feature type="domain" description="SSD" evidence="3">
    <location>
        <begin position="315"/>
        <end position="475"/>
    </location>
</feature>
<dbReference type="InterPro" id="IPR051697">
    <property type="entry name" value="Patched_domain-protein"/>
</dbReference>
<dbReference type="EMBL" id="OU892279">
    <property type="protein sequence ID" value="CAG9766015.1"/>
    <property type="molecule type" value="Genomic_DNA"/>
</dbReference>
<name>A0A9N9MN67_9CUCU</name>
<dbReference type="Gene3D" id="1.20.1640.10">
    <property type="entry name" value="Multidrug efflux transporter AcrB transmembrane domain"/>
    <property type="match status" value="2"/>
</dbReference>
<proteinExistence type="inferred from homology"/>
<feature type="transmembrane region" description="Helical" evidence="2">
    <location>
        <begin position="42"/>
        <end position="60"/>
    </location>
</feature>
<dbReference type="PROSITE" id="PS50156">
    <property type="entry name" value="SSD"/>
    <property type="match status" value="1"/>
</dbReference>
<keyword evidence="2" id="KW-0472">Membrane</keyword>
<feature type="transmembrane region" description="Helical" evidence="2">
    <location>
        <begin position="764"/>
        <end position="781"/>
    </location>
</feature>
<keyword evidence="2" id="KW-1133">Transmembrane helix</keyword>
<protein>
    <recommendedName>
        <fullName evidence="3">SSD domain-containing protein</fullName>
    </recommendedName>
</protein>
<comment type="similarity">
    <text evidence="1">Belongs to the patched family.</text>
</comment>
<sequence length="913" mass="103606">MGLCCDFLKISVCEKFTYGVVTGTETFFYKLGVGIAKKPVKTIILCWLVVFLSAFGFLRFRQEKNPLKLWVPPDTAFVRDSEWLMETFQNGFSDEAITIIDDDVLTPKIINKLAKIHTEVMSAKTPNNITMRDVCFKIPKVNKKLLRLMMSEKEDEADPSTTMNAALYCSFIETMKTDCYTKSILELWDFNMTHISLLTKEDIVNDINSYDKNLIFGKLKSYEHLLGGVVKNETGHIIGAKAIENYWLLLVNFSSVDMSKAGNMAGTGDWANEKALEWEITFINISEKIKENEKEFYYFASRSFGDISNASMFQDIDKLCIGIAIMVIYVQFVISKFNWLEVRTVLGTVGLLTIGMGFIVGAGLCSLFGIFYGPVHISLPFLLMGLGVDDMLVIMNCWDELSVSETRLPLPERVGLMLKHAGVSITITSFTDVIAFIIGSSTILPCLESFCIYAAFGVFMTFVFAVTFFTACFVLDQKRLENGRNGILPCIEHPKYQPNKCSQSRLTSRAFEYVYGNVILTVPGKIIIILITLTCTSFSIESTMRLEQRFDPKWFLPQESNLADFLKAREVHFPHVGWDAGFYMGALNYSQEIRKIHMAVEKLENLTYITSNVMSWVEPFRTFVLVNFKHDVYQQDLDEDRFNIFMSKFLHSPRYAKYQGNFVFDGKLECGVPIPKIKMSSIDFNIKRFKDPRLQIAPMHMVQAVAENANFTSGDRFGTVWSKYFAMWITDELIDVEVMRNLELALICVMACTILLIADWQTCLWIFVCVLVTMVNVCGFMQRWGLTIDLVSCIGLELAIGLCVDYATHIGHTFLTIHEGTRQERALRTVSSIGSAVLFGGLSTFIGVFMMSQSDAYTFQSFFKIFSLVIIFGIFHGTMLFPVILSWIGPDPYKVHSKPIPQHEVTENGTELT</sequence>
<feature type="transmembrane region" description="Helical" evidence="2">
    <location>
        <begin position="514"/>
        <end position="540"/>
    </location>
</feature>
<dbReference type="OrthoDB" id="6510177at2759"/>
<dbReference type="InterPro" id="IPR000731">
    <property type="entry name" value="SSD"/>
</dbReference>
<dbReference type="Pfam" id="PF12349">
    <property type="entry name" value="Sterol-sensing"/>
    <property type="match status" value="1"/>
</dbReference>
<feature type="transmembrane region" description="Helical" evidence="2">
    <location>
        <begin position="862"/>
        <end position="888"/>
    </location>
</feature>
<evidence type="ECO:0000259" key="3">
    <source>
        <dbReference type="PROSITE" id="PS50156"/>
    </source>
</evidence>
<dbReference type="InterPro" id="IPR053958">
    <property type="entry name" value="HMGCR/SNAP/NPC1-like_SSD"/>
</dbReference>
<keyword evidence="2" id="KW-0812">Transmembrane</keyword>
<dbReference type="GO" id="GO:0016020">
    <property type="term" value="C:membrane"/>
    <property type="evidence" value="ECO:0007669"/>
    <property type="project" value="TreeGrafter"/>
</dbReference>
<evidence type="ECO:0000313" key="4">
    <source>
        <dbReference type="EMBL" id="CAG9766015.1"/>
    </source>
</evidence>
<dbReference type="AlphaFoldDB" id="A0A9N9MN67"/>
<gene>
    <name evidence="4" type="ORF">CEUTPL_LOCUS6609</name>
</gene>
<dbReference type="Proteomes" id="UP001152799">
    <property type="component" value="Chromosome 3"/>
</dbReference>
<reference evidence="4" key="1">
    <citation type="submission" date="2022-01" db="EMBL/GenBank/DDBJ databases">
        <authorList>
            <person name="King R."/>
        </authorList>
    </citation>
    <scope>NUCLEOTIDE SEQUENCE</scope>
</reference>
<dbReference type="PANTHER" id="PTHR10796">
    <property type="entry name" value="PATCHED-RELATED"/>
    <property type="match status" value="1"/>
</dbReference>